<organism evidence="3 4">
    <name type="scientific">Candidatus Lachnoclostridium stercoravium</name>
    <dbReference type="NCBI Taxonomy" id="2838633"/>
    <lineage>
        <taxon>Bacteria</taxon>
        <taxon>Bacillati</taxon>
        <taxon>Bacillota</taxon>
        <taxon>Clostridia</taxon>
        <taxon>Lachnospirales</taxon>
        <taxon>Lachnospiraceae</taxon>
    </lineage>
</organism>
<comment type="caution">
    <text evidence="3">The sequence shown here is derived from an EMBL/GenBank/DDBJ whole genome shotgun (WGS) entry which is preliminary data.</text>
</comment>
<feature type="region of interest" description="Disordered" evidence="1">
    <location>
        <begin position="1"/>
        <end position="21"/>
    </location>
</feature>
<protein>
    <submittedName>
        <fullName evidence="3">Helix-turn-helix domain-containing protein</fullName>
    </submittedName>
</protein>
<evidence type="ECO:0000259" key="2">
    <source>
        <dbReference type="Pfam" id="PF13936"/>
    </source>
</evidence>
<reference evidence="3" key="2">
    <citation type="submission" date="2021-04" db="EMBL/GenBank/DDBJ databases">
        <authorList>
            <person name="Gilroy R."/>
        </authorList>
    </citation>
    <scope>NUCLEOTIDE SEQUENCE</scope>
    <source>
        <strain evidence="3">CHK178-16964</strain>
    </source>
</reference>
<reference evidence="3" key="1">
    <citation type="journal article" date="2021" name="PeerJ">
        <title>Extensive microbial diversity within the chicken gut microbiome revealed by metagenomics and culture.</title>
        <authorList>
            <person name="Gilroy R."/>
            <person name="Ravi A."/>
            <person name="Getino M."/>
            <person name="Pursley I."/>
            <person name="Horton D.L."/>
            <person name="Alikhan N.F."/>
            <person name="Baker D."/>
            <person name="Gharbi K."/>
            <person name="Hall N."/>
            <person name="Watson M."/>
            <person name="Adriaenssens E.M."/>
            <person name="Foster-Nyarko E."/>
            <person name="Jarju S."/>
            <person name="Secka A."/>
            <person name="Antonio M."/>
            <person name="Oren A."/>
            <person name="Chaudhuri R.R."/>
            <person name="La Ragione R."/>
            <person name="Hildebrand F."/>
            <person name="Pallen M.J."/>
        </authorList>
    </citation>
    <scope>NUCLEOTIDE SEQUENCE</scope>
    <source>
        <strain evidence="3">CHK178-16964</strain>
    </source>
</reference>
<dbReference type="InterPro" id="IPR025246">
    <property type="entry name" value="IS30-like_HTH"/>
</dbReference>
<accession>A0A9D2HIT6</accession>
<evidence type="ECO:0000313" key="3">
    <source>
        <dbReference type="EMBL" id="HJA72436.1"/>
    </source>
</evidence>
<dbReference type="Pfam" id="PF13936">
    <property type="entry name" value="HTH_38"/>
    <property type="match status" value="1"/>
</dbReference>
<evidence type="ECO:0000313" key="4">
    <source>
        <dbReference type="Proteomes" id="UP000823900"/>
    </source>
</evidence>
<evidence type="ECO:0000256" key="1">
    <source>
        <dbReference type="SAM" id="MobiDB-lite"/>
    </source>
</evidence>
<sequence length="82" mass="9418">MLEQLDGSDSPIGKPERKYPYPEGTKFANKIIVKQTILSEADKAGVENMYRNGMSMSDIARIYNCHYTTIGRILRRRNVPIR</sequence>
<gene>
    <name evidence="3" type="ORF">IAA07_12840</name>
</gene>
<dbReference type="Proteomes" id="UP000823900">
    <property type="component" value="Unassembled WGS sequence"/>
</dbReference>
<dbReference type="AlphaFoldDB" id="A0A9D2HIT6"/>
<feature type="domain" description="Transposase IS30-like HTH" evidence="2">
    <location>
        <begin position="36"/>
        <end position="76"/>
    </location>
</feature>
<proteinExistence type="predicted"/>
<dbReference type="EMBL" id="DWZA01000104">
    <property type="protein sequence ID" value="HJA72436.1"/>
    <property type="molecule type" value="Genomic_DNA"/>
</dbReference>
<dbReference type="Gene3D" id="1.10.10.60">
    <property type="entry name" value="Homeodomain-like"/>
    <property type="match status" value="1"/>
</dbReference>
<name>A0A9D2HIT6_9FIRM</name>